<organism evidence="3 4">
    <name type="scientific">Roseateles toxinivorans</name>
    <dbReference type="NCBI Taxonomy" id="270368"/>
    <lineage>
        <taxon>Bacteria</taxon>
        <taxon>Pseudomonadati</taxon>
        <taxon>Pseudomonadota</taxon>
        <taxon>Betaproteobacteria</taxon>
        <taxon>Burkholderiales</taxon>
        <taxon>Sphaerotilaceae</taxon>
        <taxon>Roseateles</taxon>
    </lineage>
</organism>
<feature type="compositionally biased region" description="Polar residues" evidence="1">
    <location>
        <begin position="1"/>
        <end position="16"/>
    </location>
</feature>
<feature type="region of interest" description="Disordered" evidence="1">
    <location>
        <begin position="1"/>
        <end position="23"/>
    </location>
</feature>
<sequence>MDRANTVNSANMNIPSNKRDAAGLESRRLEGVKLLKQGMSQSSVARQLQVSRQAVHQWASQLSEGQEQALKAKGFGRPTRLSTAQVIELRNWLQRGPRAAGLPHDHWTIQRVCMLIHRRFEVEYSGPGCWGLLQRLKISLEAISSPAQDEITALDAPASIEQRPNNPARSFDYVVHTLSQRGPTARDSYFRMGSQ</sequence>
<protein>
    <submittedName>
        <fullName evidence="3">Transposase</fullName>
    </submittedName>
</protein>
<keyword evidence="4" id="KW-1185">Reference proteome</keyword>
<dbReference type="SUPFAM" id="SSF46689">
    <property type="entry name" value="Homeodomain-like"/>
    <property type="match status" value="1"/>
</dbReference>
<dbReference type="EMBL" id="SNXS01000002">
    <property type="protein sequence ID" value="TDP72677.1"/>
    <property type="molecule type" value="Genomic_DNA"/>
</dbReference>
<dbReference type="InterPro" id="IPR009057">
    <property type="entry name" value="Homeodomain-like_sf"/>
</dbReference>
<evidence type="ECO:0000256" key="1">
    <source>
        <dbReference type="SAM" id="MobiDB-lite"/>
    </source>
</evidence>
<gene>
    <name evidence="3" type="ORF">DES47_102422</name>
</gene>
<dbReference type="InParanoid" id="A0A4R6QPS5"/>
<reference evidence="3 4" key="1">
    <citation type="submission" date="2019-03" db="EMBL/GenBank/DDBJ databases">
        <title>Genomic Encyclopedia of Type Strains, Phase IV (KMG-IV): sequencing the most valuable type-strain genomes for metagenomic binning, comparative biology and taxonomic classification.</title>
        <authorList>
            <person name="Goeker M."/>
        </authorList>
    </citation>
    <scope>NUCLEOTIDE SEQUENCE [LARGE SCALE GENOMIC DNA]</scope>
    <source>
        <strain evidence="3 4">DSM 16998</strain>
    </source>
</reference>
<name>A0A4R6QPS5_9BURK</name>
<evidence type="ECO:0000259" key="2">
    <source>
        <dbReference type="Pfam" id="PF13592"/>
    </source>
</evidence>
<evidence type="ECO:0000313" key="4">
    <source>
        <dbReference type="Proteomes" id="UP000295361"/>
    </source>
</evidence>
<comment type="caution">
    <text evidence="3">The sequence shown here is derived from an EMBL/GenBank/DDBJ whole genome shotgun (WGS) entry which is preliminary data.</text>
</comment>
<proteinExistence type="predicted"/>
<evidence type="ECO:0000313" key="3">
    <source>
        <dbReference type="EMBL" id="TDP72677.1"/>
    </source>
</evidence>
<feature type="domain" description="Winged helix-turn helix" evidence="2">
    <location>
        <begin position="104"/>
        <end position="139"/>
    </location>
</feature>
<accession>A0A4R6QPS5</accession>
<dbReference type="Pfam" id="PF13592">
    <property type="entry name" value="HTH_33"/>
    <property type="match status" value="1"/>
</dbReference>
<dbReference type="InterPro" id="IPR025959">
    <property type="entry name" value="Winged_HTH_dom"/>
</dbReference>
<dbReference type="AlphaFoldDB" id="A0A4R6QPS5"/>
<dbReference type="Proteomes" id="UP000295361">
    <property type="component" value="Unassembled WGS sequence"/>
</dbReference>
<dbReference type="Pfam" id="PF13384">
    <property type="entry name" value="HTH_23"/>
    <property type="match status" value="1"/>
</dbReference>